<dbReference type="Proteomes" id="UP001230188">
    <property type="component" value="Unassembled WGS sequence"/>
</dbReference>
<accession>A0AAD7XLH3</accession>
<protein>
    <recommendedName>
        <fullName evidence="9">Apyrase</fullName>
    </recommendedName>
</protein>
<keyword evidence="6" id="KW-1133">Transmembrane helix</keyword>
<dbReference type="GO" id="GO:0009134">
    <property type="term" value="P:nucleoside diphosphate catabolic process"/>
    <property type="evidence" value="ECO:0007669"/>
    <property type="project" value="TreeGrafter"/>
</dbReference>
<dbReference type="CDD" id="cd24003">
    <property type="entry name" value="ASKHA_NBD_GDA1_CD39_NTPase"/>
    <property type="match status" value="1"/>
</dbReference>
<evidence type="ECO:0000256" key="6">
    <source>
        <dbReference type="SAM" id="Phobius"/>
    </source>
</evidence>
<evidence type="ECO:0000256" key="2">
    <source>
        <dbReference type="ARBA" id="ARBA00022801"/>
    </source>
</evidence>
<feature type="active site" description="Proton acceptor" evidence="3">
    <location>
        <position position="233"/>
    </location>
</feature>
<dbReference type="PANTHER" id="PTHR11782">
    <property type="entry name" value="ADENOSINE/GUANOSINE DIPHOSPHATASE"/>
    <property type="match status" value="1"/>
</dbReference>
<dbReference type="Gene3D" id="3.30.420.40">
    <property type="match status" value="1"/>
</dbReference>
<dbReference type="Gene3D" id="3.30.420.150">
    <property type="entry name" value="Exopolyphosphatase. Domain 2"/>
    <property type="match status" value="1"/>
</dbReference>
<dbReference type="EMBL" id="JAQMWT010000376">
    <property type="protein sequence ID" value="KAJ8602570.1"/>
    <property type="molecule type" value="Genomic_DNA"/>
</dbReference>
<evidence type="ECO:0000256" key="5">
    <source>
        <dbReference type="SAM" id="MobiDB-lite"/>
    </source>
</evidence>
<comment type="caution">
    <text evidence="7">The sequence shown here is derived from an EMBL/GenBank/DDBJ whole genome shotgun (WGS) entry which is preliminary data.</text>
</comment>
<keyword evidence="4" id="KW-0547">Nucleotide-binding</keyword>
<dbReference type="GO" id="GO:0005524">
    <property type="term" value="F:ATP binding"/>
    <property type="evidence" value="ECO:0007669"/>
    <property type="project" value="UniProtKB-KW"/>
</dbReference>
<evidence type="ECO:0000313" key="8">
    <source>
        <dbReference type="Proteomes" id="UP001230188"/>
    </source>
</evidence>
<evidence type="ECO:0008006" key="9">
    <source>
        <dbReference type="Google" id="ProtNLM"/>
    </source>
</evidence>
<evidence type="ECO:0000256" key="1">
    <source>
        <dbReference type="ARBA" id="ARBA00009283"/>
    </source>
</evidence>
<name>A0AAD7XLH3_9STRA</name>
<gene>
    <name evidence="7" type="ORF">CTAYLR_008763</name>
</gene>
<keyword evidence="6" id="KW-0472">Membrane</keyword>
<dbReference type="InterPro" id="IPR000407">
    <property type="entry name" value="GDA1_CD39_NTPase"/>
</dbReference>
<feature type="transmembrane region" description="Helical" evidence="6">
    <location>
        <begin position="85"/>
        <end position="109"/>
    </location>
</feature>
<feature type="binding site" evidence="4">
    <location>
        <begin position="261"/>
        <end position="265"/>
    </location>
    <ligand>
        <name>ATP</name>
        <dbReference type="ChEBI" id="CHEBI:30616"/>
    </ligand>
</feature>
<evidence type="ECO:0000256" key="3">
    <source>
        <dbReference type="PIRSR" id="PIRSR600407-1"/>
    </source>
</evidence>
<dbReference type="GO" id="GO:0017110">
    <property type="term" value="F:nucleoside diphosphate phosphatase activity"/>
    <property type="evidence" value="ECO:0007669"/>
    <property type="project" value="TreeGrafter"/>
</dbReference>
<evidence type="ECO:0000256" key="4">
    <source>
        <dbReference type="PIRSR" id="PIRSR600407-2"/>
    </source>
</evidence>
<keyword evidence="2" id="KW-0378">Hydrolase</keyword>
<evidence type="ECO:0000313" key="7">
    <source>
        <dbReference type="EMBL" id="KAJ8602570.1"/>
    </source>
</evidence>
<dbReference type="Pfam" id="PF01150">
    <property type="entry name" value="GDA1_CD39"/>
    <property type="match status" value="1"/>
</dbReference>
<dbReference type="PANTHER" id="PTHR11782:SF83">
    <property type="entry name" value="GUANOSINE-DIPHOSPHATASE"/>
    <property type="match status" value="1"/>
</dbReference>
<proteinExistence type="inferred from homology"/>
<reference evidence="7" key="1">
    <citation type="submission" date="2023-01" db="EMBL/GenBank/DDBJ databases">
        <title>Metagenome sequencing of chrysophaentin producing Chrysophaeum taylorii.</title>
        <authorList>
            <person name="Davison J."/>
            <person name="Bewley C."/>
        </authorList>
    </citation>
    <scope>NUCLEOTIDE SEQUENCE</scope>
    <source>
        <strain evidence="7">NIES-1699</strain>
    </source>
</reference>
<keyword evidence="8" id="KW-1185">Reference proteome</keyword>
<organism evidence="7 8">
    <name type="scientific">Chrysophaeum taylorii</name>
    <dbReference type="NCBI Taxonomy" id="2483200"/>
    <lineage>
        <taxon>Eukaryota</taxon>
        <taxon>Sar</taxon>
        <taxon>Stramenopiles</taxon>
        <taxon>Ochrophyta</taxon>
        <taxon>Pelagophyceae</taxon>
        <taxon>Pelagomonadales</taxon>
        <taxon>Pelagomonadaceae</taxon>
        <taxon>Chrysophaeum</taxon>
    </lineage>
</organism>
<keyword evidence="4" id="KW-0067">ATP-binding</keyword>
<feature type="region of interest" description="Disordered" evidence="5">
    <location>
        <begin position="58"/>
        <end position="78"/>
    </location>
</feature>
<dbReference type="GO" id="GO:0016020">
    <property type="term" value="C:membrane"/>
    <property type="evidence" value="ECO:0007669"/>
    <property type="project" value="TreeGrafter"/>
</dbReference>
<sequence length="481" mass="52053">MQTCRRRACPACSFKKKKKKKKKAANSEKKILIASQHTVAAAAAAFLASSSSSSSSNRLRALEEGRQSSSSSSVEEKKAVRGRKNGRWSVVVLVVFFLIAGGAFAVVWLREEKEKYLAIVDAGSSGCRAHVFSYEVDAGGRVVVDPTHASLKATPGLSFFEHNPEAAGASLKPLLEFVGSEAPPGTPIYLKATAGLRALNAEASRAILASVRSTLREYHPGYAEAEIISGIQEAGFGWMAANYLNGAFYSKSWTGVVEMGGASAQVSQLVPEEESVDKYSFGLEFGEERYRIYATSYLGYGMERARERLSKLMSPRETGDPCVATGAPGGGETVYDVLPGAGSYDECKAWVSRLFNNTERCDYSDCSNLIPSGTFQPHNLAATALLGFENIYYTAASLNLPLPDIRVRDFETGARNVCDNTFLVADGPKLCFAATYIHLFLHEGLKLPEDKVLKVQQQVEGHDLDWALGAAIYEAAKSITK</sequence>
<comment type="similarity">
    <text evidence="1">Belongs to the GDA1/CD39 NTPase family.</text>
</comment>
<keyword evidence="6" id="KW-0812">Transmembrane</keyword>
<dbReference type="AlphaFoldDB" id="A0AAD7XLH3"/>